<protein>
    <submittedName>
        <fullName evidence="3">Uncharacterized protein</fullName>
    </submittedName>
</protein>
<keyword evidence="1" id="KW-0175">Coiled coil</keyword>
<feature type="transmembrane region" description="Helical" evidence="2">
    <location>
        <begin position="432"/>
        <end position="453"/>
    </location>
</feature>
<sequence length="494" mass="56995">MTIMKRQVYAPNIHLFAYDLQSEKKLYLLYAKVDEILAKLNIQNFNLPQRIDLQKEPERLRVDLLKNEEIAKNDNISPPFQGKFTLDEKSLNFEGFAYPLRIQDSYSLALNIRIPEKDEKDNDTEYVDTALLSQFNPDDCLLPNFIASSLGQTLLITAWVAEDKRDLFPDYLELVFEESSGKGSYLRDLAQECLEAFIPDREKQPSFHREGQLFGSPIYEYGILGDKTPYQHILVWLFCNKETDKKFSECYQDLIDLFCHRNKIIQSYRDSRQVYKALDIIYNKIEQEIDAVENITKPDSLSEDDLNKLQQKLKILAKSASEYTRLLRDLEEQRHTIAINTRNYGEKLKKIKVKIEKDSNFWFGNDLSFLESFLSGNCRRFQSQIKANQGYFVPGEKLLDRAIASIRGIVEIEQTRIDRQLAKADKGLQNEIQAIGIAIGAGAIMASTSGLITQPWQTPSLSRPLHPFLTAFFLSVIFAVVAGWGVRLWQKTKD</sequence>
<keyword evidence="2" id="KW-0812">Transmembrane</keyword>
<organism evidence="3 4">
    <name type="scientific">Aerosakkonema funiforme FACHB-1375</name>
    <dbReference type="NCBI Taxonomy" id="2949571"/>
    <lineage>
        <taxon>Bacteria</taxon>
        <taxon>Bacillati</taxon>
        <taxon>Cyanobacteriota</taxon>
        <taxon>Cyanophyceae</taxon>
        <taxon>Oscillatoriophycideae</taxon>
        <taxon>Aerosakkonematales</taxon>
        <taxon>Aerosakkonemataceae</taxon>
        <taxon>Aerosakkonema</taxon>
    </lineage>
</organism>
<keyword evidence="2" id="KW-0472">Membrane</keyword>
<evidence type="ECO:0000256" key="2">
    <source>
        <dbReference type="SAM" id="Phobius"/>
    </source>
</evidence>
<dbReference type="Proteomes" id="UP000641646">
    <property type="component" value="Unassembled WGS sequence"/>
</dbReference>
<feature type="transmembrane region" description="Helical" evidence="2">
    <location>
        <begin position="465"/>
        <end position="486"/>
    </location>
</feature>
<dbReference type="AlphaFoldDB" id="A0A926VF29"/>
<gene>
    <name evidence="3" type="ORF">H6G03_16320</name>
</gene>
<dbReference type="RefSeq" id="WP_190465569.1">
    <property type="nucleotide sequence ID" value="NZ_JACJPW010000040.1"/>
</dbReference>
<keyword evidence="4" id="KW-1185">Reference proteome</keyword>
<reference evidence="3" key="1">
    <citation type="journal article" date="2015" name="ISME J.">
        <title>Draft Genome Sequence of Streptomyces incarnatus NRRL8089, which Produces the Nucleoside Antibiotic Sinefungin.</title>
        <authorList>
            <person name="Oshima K."/>
            <person name="Hattori M."/>
            <person name="Shimizu H."/>
            <person name="Fukuda K."/>
            <person name="Nemoto M."/>
            <person name="Inagaki K."/>
            <person name="Tamura T."/>
        </authorList>
    </citation>
    <scope>NUCLEOTIDE SEQUENCE</scope>
    <source>
        <strain evidence="3">FACHB-1375</strain>
    </source>
</reference>
<feature type="coiled-coil region" evidence="1">
    <location>
        <begin position="306"/>
        <end position="333"/>
    </location>
</feature>
<comment type="caution">
    <text evidence="3">The sequence shown here is derived from an EMBL/GenBank/DDBJ whole genome shotgun (WGS) entry which is preliminary data.</text>
</comment>
<reference evidence="3" key="2">
    <citation type="submission" date="2020-08" db="EMBL/GenBank/DDBJ databases">
        <authorList>
            <person name="Chen M."/>
            <person name="Teng W."/>
            <person name="Zhao L."/>
            <person name="Hu C."/>
            <person name="Zhou Y."/>
            <person name="Han B."/>
            <person name="Song L."/>
            <person name="Shu W."/>
        </authorList>
    </citation>
    <scope>NUCLEOTIDE SEQUENCE</scope>
    <source>
        <strain evidence="3">FACHB-1375</strain>
    </source>
</reference>
<evidence type="ECO:0000313" key="4">
    <source>
        <dbReference type="Proteomes" id="UP000641646"/>
    </source>
</evidence>
<accession>A0A926VF29</accession>
<dbReference type="EMBL" id="JACJPW010000040">
    <property type="protein sequence ID" value="MBD2182644.1"/>
    <property type="molecule type" value="Genomic_DNA"/>
</dbReference>
<proteinExistence type="predicted"/>
<name>A0A926VF29_9CYAN</name>
<evidence type="ECO:0000313" key="3">
    <source>
        <dbReference type="EMBL" id="MBD2182644.1"/>
    </source>
</evidence>
<evidence type="ECO:0000256" key="1">
    <source>
        <dbReference type="SAM" id="Coils"/>
    </source>
</evidence>
<keyword evidence="2" id="KW-1133">Transmembrane helix</keyword>